<dbReference type="EMBL" id="CP040710">
    <property type="protein sequence ID" value="QCW99060.1"/>
    <property type="molecule type" value="Genomic_DNA"/>
</dbReference>
<organism evidence="2 3">
    <name type="scientific">Aggregatimonas sangjinii</name>
    <dbReference type="NCBI Taxonomy" id="2583587"/>
    <lineage>
        <taxon>Bacteria</taxon>
        <taxon>Pseudomonadati</taxon>
        <taxon>Bacteroidota</taxon>
        <taxon>Flavobacteriia</taxon>
        <taxon>Flavobacteriales</taxon>
        <taxon>Flavobacteriaceae</taxon>
        <taxon>Aggregatimonas</taxon>
    </lineage>
</organism>
<dbReference type="AlphaFoldDB" id="A0A5B7SQ07"/>
<keyword evidence="1" id="KW-0812">Transmembrane</keyword>
<dbReference type="KEGG" id="asag:FGM00_02610"/>
<keyword evidence="1" id="KW-1133">Transmembrane helix</keyword>
<keyword evidence="3" id="KW-1185">Reference proteome</keyword>
<proteinExistence type="predicted"/>
<gene>
    <name evidence="2" type="ORF">FGM00_02610</name>
</gene>
<name>A0A5B7SQ07_9FLAO</name>
<dbReference type="Proteomes" id="UP000310017">
    <property type="component" value="Chromosome"/>
</dbReference>
<keyword evidence="1" id="KW-0472">Membrane</keyword>
<evidence type="ECO:0000313" key="2">
    <source>
        <dbReference type="EMBL" id="QCW99060.1"/>
    </source>
</evidence>
<sequence>MKTITSLGIIKERVKKRKGWIAFGNTLLITGFLSFSNHPDWGVWCSAIGFVITLIALFKK</sequence>
<feature type="transmembrane region" description="Helical" evidence="1">
    <location>
        <begin position="41"/>
        <end position="58"/>
    </location>
</feature>
<evidence type="ECO:0000256" key="1">
    <source>
        <dbReference type="SAM" id="Phobius"/>
    </source>
</evidence>
<accession>A0A5B7SQ07</accession>
<dbReference type="RefSeq" id="WP_138851415.1">
    <property type="nucleotide sequence ID" value="NZ_CP040710.1"/>
</dbReference>
<feature type="transmembrane region" description="Helical" evidence="1">
    <location>
        <begin position="20"/>
        <end position="35"/>
    </location>
</feature>
<evidence type="ECO:0000313" key="3">
    <source>
        <dbReference type="Proteomes" id="UP000310017"/>
    </source>
</evidence>
<reference evidence="2 3" key="1">
    <citation type="submission" date="2019-05" db="EMBL/GenBank/DDBJ databases">
        <title>Genome sequencing of F202Z8.</title>
        <authorList>
            <person name="Kwon Y.M."/>
        </authorList>
    </citation>
    <scope>NUCLEOTIDE SEQUENCE [LARGE SCALE GENOMIC DNA]</scope>
    <source>
        <strain evidence="2 3">F202Z8</strain>
    </source>
</reference>
<protein>
    <submittedName>
        <fullName evidence="2">Uncharacterized protein</fullName>
    </submittedName>
</protein>